<dbReference type="InterPro" id="IPR013815">
    <property type="entry name" value="ATP_grasp_subdomain_1"/>
</dbReference>
<dbReference type="PANTHER" id="PTHR43585">
    <property type="entry name" value="FUMIPYRROLE BIOSYNTHESIS PROTEIN C"/>
    <property type="match status" value="1"/>
</dbReference>
<dbReference type="PROSITE" id="PS50975">
    <property type="entry name" value="ATP_GRASP"/>
    <property type="match status" value="1"/>
</dbReference>
<proteinExistence type="predicted"/>
<evidence type="ECO:0000256" key="2">
    <source>
        <dbReference type="ARBA" id="ARBA00022741"/>
    </source>
</evidence>
<dbReference type="InterPro" id="IPR011761">
    <property type="entry name" value="ATP-grasp"/>
</dbReference>
<feature type="domain" description="ATP-grasp" evidence="5">
    <location>
        <begin position="119"/>
        <end position="295"/>
    </location>
</feature>
<evidence type="ECO:0000259" key="5">
    <source>
        <dbReference type="PROSITE" id="PS50975"/>
    </source>
</evidence>
<keyword evidence="1" id="KW-0436">Ligase</keyword>
<evidence type="ECO:0000313" key="7">
    <source>
        <dbReference type="Proteomes" id="UP001621706"/>
    </source>
</evidence>
<evidence type="ECO:0000313" key="6">
    <source>
        <dbReference type="EMBL" id="MFK7000585.1"/>
    </source>
</evidence>
<keyword evidence="3 4" id="KW-0067">ATP-binding</keyword>
<keyword evidence="2 4" id="KW-0547">Nucleotide-binding</keyword>
<accession>A0ABW8P7T5</accession>
<organism evidence="6 7">
    <name type="scientific">Flavobacterium oreochromis</name>
    <dbReference type="NCBI Taxonomy" id="2906078"/>
    <lineage>
        <taxon>Bacteria</taxon>
        <taxon>Pseudomonadati</taxon>
        <taxon>Bacteroidota</taxon>
        <taxon>Flavobacteriia</taxon>
        <taxon>Flavobacteriales</taxon>
        <taxon>Flavobacteriaceae</taxon>
        <taxon>Flavobacterium</taxon>
    </lineage>
</organism>
<dbReference type="NCBIfam" id="NF009402">
    <property type="entry name" value="PRK12767.1-1"/>
    <property type="match status" value="1"/>
</dbReference>
<keyword evidence="7" id="KW-1185">Reference proteome</keyword>
<dbReference type="EMBL" id="JAZGZP010000008">
    <property type="protein sequence ID" value="MFK7000585.1"/>
    <property type="molecule type" value="Genomic_DNA"/>
</dbReference>
<evidence type="ECO:0000256" key="3">
    <source>
        <dbReference type="ARBA" id="ARBA00022840"/>
    </source>
</evidence>
<gene>
    <name evidence="6" type="ORF">V3I07_06725</name>
</gene>
<dbReference type="Proteomes" id="UP001621706">
    <property type="component" value="Unassembled WGS sequence"/>
</dbReference>
<dbReference type="PANTHER" id="PTHR43585:SF2">
    <property type="entry name" value="ATP-GRASP ENZYME FSQD"/>
    <property type="match status" value="1"/>
</dbReference>
<dbReference type="Pfam" id="PF21360">
    <property type="entry name" value="PylC-like_N"/>
    <property type="match status" value="1"/>
</dbReference>
<evidence type="ECO:0000256" key="4">
    <source>
        <dbReference type="PROSITE-ProRule" id="PRU00409"/>
    </source>
</evidence>
<dbReference type="InterPro" id="IPR052032">
    <property type="entry name" value="ATP-dep_AA_Ligase"/>
</dbReference>
<sequence>MKNILVTGAGSLLGQGLLRLLKISDFEKKIYTADPMSLSSGHWLGDEALLIPKVTEENYLDEIKKIVFEKKIDAILVGTDVELPILARNKSEFLNLYNCKIIVSDIDVINISNDKYLTAEFLKENNFPYPFSVMANDLDGMQEIKKIFGFPLFAKPIDGARSLGIKIINNDQELDEIYDENSNLTIQQYLDEDDGEYTSGCLVVEGKCKAIVTLRRDLRDGNTYRAYRDEFTSKYDEVIIKIAECLNPDGPVNFQFRIFNSQPVIFEINGRFSGTTPLRYFFGFNEVQVLLNYYLFGKQIVKPTLKMGTVLRVWSDLFVENKQINDLNTENSLVNPSAIFYNFNLLNE</sequence>
<dbReference type="SUPFAM" id="SSF56059">
    <property type="entry name" value="Glutathione synthetase ATP-binding domain-like"/>
    <property type="match status" value="1"/>
</dbReference>
<dbReference type="Gene3D" id="3.40.50.20">
    <property type="match status" value="1"/>
</dbReference>
<reference evidence="6 7" key="1">
    <citation type="submission" date="2024-02" db="EMBL/GenBank/DDBJ databases">
        <title>Comparative Genomic Analysis of Flavobacterium Species Causing Columnaris Disease of Freshwater Fish in Thailand: Insights into Virulence and Resistance Mechanisms.</title>
        <authorList>
            <person name="Nguyen D."/>
            <person name="Chokmangmeepisarn P."/>
            <person name="Khianchaikhan K."/>
            <person name="Morishita M."/>
            <person name="Bunnoy A."/>
            <person name="Rodkhum C."/>
        </authorList>
    </citation>
    <scope>NUCLEOTIDE SEQUENCE [LARGE SCALE GENOMIC DNA]</scope>
    <source>
        <strain evidence="6 7">CNRT2201</strain>
    </source>
</reference>
<evidence type="ECO:0000256" key="1">
    <source>
        <dbReference type="ARBA" id="ARBA00022598"/>
    </source>
</evidence>
<dbReference type="Pfam" id="PF15632">
    <property type="entry name" value="ATPgrasp_Ter"/>
    <property type="match status" value="1"/>
</dbReference>
<dbReference type="InterPro" id="IPR048764">
    <property type="entry name" value="PylC_N"/>
</dbReference>
<comment type="caution">
    <text evidence="6">The sequence shown here is derived from an EMBL/GenBank/DDBJ whole genome shotgun (WGS) entry which is preliminary data.</text>
</comment>
<dbReference type="Gene3D" id="3.30.470.20">
    <property type="entry name" value="ATP-grasp fold, B domain"/>
    <property type="match status" value="1"/>
</dbReference>
<protein>
    <submittedName>
        <fullName evidence="6">ATP-grasp domain-containing protein</fullName>
    </submittedName>
</protein>
<dbReference type="Gene3D" id="3.30.1490.20">
    <property type="entry name" value="ATP-grasp fold, A domain"/>
    <property type="match status" value="1"/>
</dbReference>
<name>A0ABW8P7T5_9FLAO</name>
<dbReference type="RefSeq" id="WP_235820626.1">
    <property type="nucleotide sequence ID" value="NZ_JAZGZP010000008.1"/>
</dbReference>